<accession>A0A9D4IAT2</accession>
<evidence type="ECO:0000313" key="2">
    <source>
        <dbReference type="EMBL" id="KAH3754735.1"/>
    </source>
</evidence>
<evidence type="ECO:0000313" key="3">
    <source>
        <dbReference type="Proteomes" id="UP000828390"/>
    </source>
</evidence>
<dbReference type="EMBL" id="JAIWYP010000010">
    <property type="protein sequence ID" value="KAH3754735.1"/>
    <property type="molecule type" value="Genomic_DNA"/>
</dbReference>
<keyword evidence="3" id="KW-1185">Reference proteome</keyword>
<evidence type="ECO:0000256" key="1">
    <source>
        <dbReference type="SAM" id="MobiDB-lite"/>
    </source>
</evidence>
<comment type="caution">
    <text evidence="2">The sequence shown here is derived from an EMBL/GenBank/DDBJ whole genome shotgun (WGS) entry which is preliminary data.</text>
</comment>
<reference evidence="2" key="1">
    <citation type="journal article" date="2019" name="bioRxiv">
        <title>The Genome of the Zebra Mussel, Dreissena polymorpha: A Resource for Invasive Species Research.</title>
        <authorList>
            <person name="McCartney M.A."/>
            <person name="Auch B."/>
            <person name="Kono T."/>
            <person name="Mallez S."/>
            <person name="Zhang Y."/>
            <person name="Obille A."/>
            <person name="Becker A."/>
            <person name="Abrahante J.E."/>
            <person name="Garbe J."/>
            <person name="Badalamenti J.P."/>
            <person name="Herman A."/>
            <person name="Mangelson H."/>
            <person name="Liachko I."/>
            <person name="Sullivan S."/>
            <person name="Sone E.D."/>
            <person name="Koren S."/>
            <person name="Silverstein K.A.T."/>
            <person name="Beckman K.B."/>
            <person name="Gohl D.M."/>
        </authorList>
    </citation>
    <scope>NUCLEOTIDE SEQUENCE</scope>
    <source>
        <strain evidence="2">Duluth1</strain>
        <tissue evidence="2">Whole animal</tissue>
    </source>
</reference>
<organism evidence="2 3">
    <name type="scientific">Dreissena polymorpha</name>
    <name type="common">Zebra mussel</name>
    <name type="synonym">Mytilus polymorpha</name>
    <dbReference type="NCBI Taxonomy" id="45954"/>
    <lineage>
        <taxon>Eukaryota</taxon>
        <taxon>Metazoa</taxon>
        <taxon>Spiralia</taxon>
        <taxon>Lophotrochozoa</taxon>
        <taxon>Mollusca</taxon>
        <taxon>Bivalvia</taxon>
        <taxon>Autobranchia</taxon>
        <taxon>Heteroconchia</taxon>
        <taxon>Euheterodonta</taxon>
        <taxon>Imparidentia</taxon>
        <taxon>Neoheterodontei</taxon>
        <taxon>Myida</taxon>
        <taxon>Dreissenoidea</taxon>
        <taxon>Dreissenidae</taxon>
        <taxon>Dreissena</taxon>
    </lineage>
</organism>
<dbReference type="AlphaFoldDB" id="A0A9D4IAT2"/>
<gene>
    <name evidence="2" type="ORF">DPMN_189416</name>
</gene>
<feature type="region of interest" description="Disordered" evidence="1">
    <location>
        <begin position="1"/>
        <end position="33"/>
    </location>
</feature>
<dbReference type="Proteomes" id="UP000828390">
    <property type="component" value="Unassembled WGS sequence"/>
</dbReference>
<protein>
    <submittedName>
        <fullName evidence="2">Uncharacterized protein</fullName>
    </submittedName>
</protein>
<reference evidence="2" key="2">
    <citation type="submission" date="2020-11" db="EMBL/GenBank/DDBJ databases">
        <authorList>
            <person name="McCartney M.A."/>
            <person name="Auch B."/>
            <person name="Kono T."/>
            <person name="Mallez S."/>
            <person name="Becker A."/>
            <person name="Gohl D.M."/>
            <person name="Silverstein K.A.T."/>
            <person name="Koren S."/>
            <person name="Bechman K.B."/>
            <person name="Herman A."/>
            <person name="Abrahante J.E."/>
            <person name="Garbe J."/>
        </authorList>
    </citation>
    <scope>NUCLEOTIDE SEQUENCE</scope>
    <source>
        <strain evidence="2">Duluth1</strain>
        <tissue evidence="2">Whole animal</tissue>
    </source>
</reference>
<sequence>MLQSKHKANVNLAPTMKEAQDQKRIQKVRPGSAPITKGETITVALSAGETGHLVHAEAQYVRPTVILPEDSEEIQRLRATLYEEVKSKPTHESISDSVP</sequence>
<name>A0A9D4IAT2_DREPO</name>
<proteinExistence type="predicted"/>